<name>A0A3P2A8G0_9BACE</name>
<dbReference type="InterPro" id="IPR036942">
    <property type="entry name" value="Beta-barrel_TonB_sf"/>
</dbReference>
<proteinExistence type="inferred from homology"/>
<evidence type="ECO:0000256" key="6">
    <source>
        <dbReference type="ARBA" id="ARBA00023136"/>
    </source>
</evidence>
<keyword evidence="14" id="KW-1185">Reference proteome</keyword>
<dbReference type="RefSeq" id="WP_125239487.1">
    <property type="nucleotide sequence ID" value="NZ_RQYF01000044.1"/>
</dbReference>
<dbReference type="InterPro" id="IPR039426">
    <property type="entry name" value="TonB-dep_rcpt-like"/>
</dbReference>
<feature type="signal peptide" evidence="10">
    <location>
        <begin position="1"/>
        <end position="21"/>
    </location>
</feature>
<feature type="domain" description="TonB-dependent receptor-like beta-barrel" evidence="11">
    <location>
        <begin position="451"/>
        <end position="1012"/>
    </location>
</feature>
<gene>
    <name evidence="13" type="ORF">EII33_09305</name>
</gene>
<keyword evidence="7 8" id="KW-0998">Cell outer membrane</keyword>
<dbReference type="EMBL" id="RQYF01000044">
    <property type="protein sequence ID" value="RRD89903.1"/>
    <property type="molecule type" value="Genomic_DNA"/>
</dbReference>
<comment type="similarity">
    <text evidence="8 9">Belongs to the TonB-dependent receptor family.</text>
</comment>
<feature type="chain" id="PRO_5018150865" evidence="10">
    <location>
        <begin position="22"/>
        <end position="1050"/>
    </location>
</feature>
<evidence type="ECO:0000256" key="5">
    <source>
        <dbReference type="ARBA" id="ARBA00023077"/>
    </source>
</evidence>
<keyword evidence="10" id="KW-0732">Signal</keyword>
<keyword evidence="13" id="KW-0675">Receptor</keyword>
<comment type="subcellular location">
    <subcellularLocation>
        <location evidence="1 8">Cell outer membrane</location>
        <topology evidence="1 8">Multi-pass membrane protein</topology>
    </subcellularLocation>
</comment>
<protein>
    <submittedName>
        <fullName evidence="13">TonB-dependent receptor</fullName>
    </submittedName>
</protein>
<evidence type="ECO:0000313" key="14">
    <source>
        <dbReference type="Proteomes" id="UP000279562"/>
    </source>
</evidence>
<dbReference type="InterPro" id="IPR023997">
    <property type="entry name" value="TonB-dep_OMP_SusC/RagA_CS"/>
</dbReference>
<dbReference type="PROSITE" id="PS52016">
    <property type="entry name" value="TONB_DEPENDENT_REC_3"/>
    <property type="match status" value="1"/>
</dbReference>
<organism evidence="13 14">
    <name type="scientific">Prevotella heparinolytica</name>
    <dbReference type="NCBI Taxonomy" id="28113"/>
    <lineage>
        <taxon>Bacteria</taxon>
        <taxon>Pseudomonadati</taxon>
        <taxon>Bacteroidota</taxon>
        <taxon>Bacteroidia</taxon>
        <taxon>Bacteroidales</taxon>
        <taxon>Bacteroidaceae</taxon>
        <taxon>Bacteroides</taxon>
    </lineage>
</organism>
<dbReference type="SUPFAM" id="SSF49464">
    <property type="entry name" value="Carboxypeptidase regulatory domain-like"/>
    <property type="match status" value="1"/>
</dbReference>
<reference evidence="13 14" key="1">
    <citation type="submission" date="2018-11" db="EMBL/GenBank/DDBJ databases">
        <title>Genomes From Bacteria Associated with the Canine Oral Cavity: a Test Case for Automated Genome-Based Taxonomic Assignment.</title>
        <authorList>
            <person name="Coil D.A."/>
            <person name="Jospin G."/>
            <person name="Darling A.E."/>
            <person name="Wallis C."/>
            <person name="Davis I.J."/>
            <person name="Harris S."/>
            <person name="Eisen J.A."/>
            <person name="Holcombe L.J."/>
            <person name="O'Flynn C."/>
        </authorList>
    </citation>
    <scope>NUCLEOTIDE SEQUENCE [LARGE SCALE GENOMIC DNA]</scope>
    <source>
        <strain evidence="13 14">OH1047_COT-310</strain>
    </source>
</reference>
<dbReference type="Gene3D" id="2.170.130.10">
    <property type="entry name" value="TonB-dependent receptor, plug domain"/>
    <property type="match status" value="1"/>
</dbReference>
<dbReference type="Pfam" id="PF13715">
    <property type="entry name" value="CarbopepD_reg_2"/>
    <property type="match status" value="1"/>
</dbReference>
<keyword evidence="5 9" id="KW-0798">TonB box</keyword>
<keyword evidence="6 8" id="KW-0472">Membrane</keyword>
<feature type="domain" description="TonB-dependent receptor plug" evidence="12">
    <location>
        <begin position="116"/>
        <end position="223"/>
    </location>
</feature>
<dbReference type="Gene3D" id="2.60.40.1120">
    <property type="entry name" value="Carboxypeptidase-like, regulatory domain"/>
    <property type="match status" value="1"/>
</dbReference>
<dbReference type="Pfam" id="PF07715">
    <property type="entry name" value="Plug"/>
    <property type="match status" value="1"/>
</dbReference>
<comment type="caution">
    <text evidence="13">The sequence shown here is derived from an EMBL/GenBank/DDBJ whole genome shotgun (WGS) entry which is preliminary data.</text>
</comment>
<keyword evidence="4 8" id="KW-0812">Transmembrane</keyword>
<dbReference type="InterPro" id="IPR023996">
    <property type="entry name" value="TonB-dep_OMP_SusC/RagA"/>
</dbReference>
<dbReference type="InterPro" id="IPR037066">
    <property type="entry name" value="Plug_dom_sf"/>
</dbReference>
<evidence type="ECO:0000256" key="3">
    <source>
        <dbReference type="ARBA" id="ARBA00022452"/>
    </source>
</evidence>
<evidence type="ECO:0000256" key="1">
    <source>
        <dbReference type="ARBA" id="ARBA00004571"/>
    </source>
</evidence>
<dbReference type="Pfam" id="PF00593">
    <property type="entry name" value="TonB_dep_Rec_b-barrel"/>
    <property type="match status" value="1"/>
</dbReference>
<dbReference type="NCBIfam" id="TIGR04056">
    <property type="entry name" value="OMP_RagA_SusC"/>
    <property type="match status" value="1"/>
</dbReference>
<dbReference type="NCBIfam" id="TIGR04057">
    <property type="entry name" value="SusC_RagA_signa"/>
    <property type="match status" value="1"/>
</dbReference>
<dbReference type="SUPFAM" id="SSF56935">
    <property type="entry name" value="Porins"/>
    <property type="match status" value="1"/>
</dbReference>
<evidence type="ECO:0000256" key="9">
    <source>
        <dbReference type="RuleBase" id="RU003357"/>
    </source>
</evidence>
<dbReference type="InterPro" id="IPR012910">
    <property type="entry name" value="Plug_dom"/>
</dbReference>
<evidence type="ECO:0000259" key="12">
    <source>
        <dbReference type="Pfam" id="PF07715"/>
    </source>
</evidence>
<keyword evidence="2 8" id="KW-0813">Transport</keyword>
<sequence length="1050" mass="116763">MKRKLMLLLACLFVGIGLVTAQTQKVTGVVISEEDGQPVIGASVLVKGTQIGTITGVDGDFTLPNVPSSAKTLQISYIGMQTQEVAIKSGTIRVVMKSDAEVLDEVMVVAYGTAKKSSFTGAAATMRGEKIQKMQVSNISKSLEGAIAGVQTVSSSGTPGSSASIIIRGLGSISSSQSPLIVVDGVPYEGSLNSISSQDIESLTVLKDAAANSMYGARGSNGVIIITTKGSKTGKTKIDFEARYGFNTRGISDYNIITSPGQYYETMYEAYRNSLVAEKGLEEASKYAAKNLITENLKYNIFKNVADDALIDPNTGKLTAAAKELKWTDNWRKDPFENGARQEYNINISGGTESTQAYASLGYLSDKGYMVGSGFDRISTRVKVDQKIGQFVKVGGNVAYANTIQKMFASSTGTQYSNIFMFAQNIAPIYPIYLYDKDGKLMYDEKGKVRYDFGTEYARPYASEQNPYAVAKENLFKTMFDNLSSRGYFEATFLKDFKFTTNVAFDVFNMRRTNFATPIGGDAANVGGRGEKYSTRRAALNINQLLNWEHSFGNHKLSALLGHETKNDKYEYMYGHMTRYSDYSNPEFSNAAQYQNLNSYTAEYSLEGYFLKGEYNYADKYYLTASYRRDGSSKFHKDNRWGSFWSVGTSWRIKEESFLRDVKAINSLKLKASFGTQGNDNILDSDGYTIWKAYSDLYTVDRVDGKAAFTKSLRGNKDLTWEKSNNFNLGFELGLFERINVNADFFIKETKDMLYASPLAASEGSPTFIYRNEMDMKNTGIELEITADIVKKNNFKWNVAFNATHYKNELTKLPDSKPASEFPDGYQAGSYWRKLGGSLYDWYTYEYVGVNPENGKPQYNKYVKDKDGVETIEIVNKSSDATLRQTGKSAIPDLTGGFSTTFEAYGFDLSIQTAFQLGGYVMDSYYSSLMNAGDNGQNFHKDMLNRWTSTNTNTDIPTLMFGDRNYKIEGDFFLTKASYFSLRNVTLGYALPSSILKKYGIGKLRFYLTGDNIWLKSVRKGLDPRQSFAGSTGYIYSALSTYSVGLNLTF</sequence>
<dbReference type="InterPro" id="IPR008969">
    <property type="entry name" value="CarboxyPept-like_regulatory"/>
</dbReference>
<dbReference type="FunFam" id="2.170.130.10:FF:000003">
    <property type="entry name" value="SusC/RagA family TonB-linked outer membrane protein"/>
    <property type="match status" value="1"/>
</dbReference>
<dbReference type="AlphaFoldDB" id="A0A3P2A8G0"/>
<dbReference type="GO" id="GO:0009279">
    <property type="term" value="C:cell outer membrane"/>
    <property type="evidence" value="ECO:0007669"/>
    <property type="project" value="UniProtKB-SubCell"/>
</dbReference>
<evidence type="ECO:0000256" key="4">
    <source>
        <dbReference type="ARBA" id="ARBA00022692"/>
    </source>
</evidence>
<keyword evidence="3 8" id="KW-1134">Transmembrane beta strand</keyword>
<evidence type="ECO:0000256" key="7">
    <source>
        <dbReference type="ARBA" id="ARBA00023237"/>
    </source>
</evidence>
<evidence type="ECO:0000313" key="13">
    <source>
        <dbReference type="EMBL" id="RRD89903.1"/>
    </source>
</evidence>
<evidence type="ECO:0000256" key="8">
    <source>
        <dbReference type="PROSITE-ProRule" id="PRU01360"/>
    </source>
</evidence>
<evidence type="ECO:0000259" key="11">
    <source>
        <dbReference type="Pfam" id="PF00593"/>
    </source>
</evidence>
<dbReference type="Gene3D" id="2.40.170.20">
    <property type="entry name" value="TonB-dependent receptor, beta-barrel domain"/>
    <property type="match status" value="1"/>
</dbReference>
<evidence type="ECO:0000256" key="2">
    <source>
        <dbReference type="ARBA" id="ARBA00022448"/>
    </source>
</evidence>
<dbReference type="InterPro" id="IPR000531">
    <property type="entry name" value="Beta-barrel_TonB"/>
</dbReference>
<accession>A0A3P2A8G0</accession>
<evidence type="ECO:0000256" key="10">
    <source>
        <dbReference type="SAM" id="SignalP"/>
    </source>
</evidence>
<dbReference type="Proteomes" id="UP000279562">
    <property type="component" value="Unassembled WGS sequence"/>
</dbReference>